<feature type="domain" description="C2H2-type" evidence="1">
    <location>
        <begin position="110"/>
        <end position="133"/>
    </location>
</feature>
<accession>A0AAN5CFD3</accession>
<name>A0AAN5CFD3_9BILA</name>
<dbReference type="InterPro" id="IPR013087">
    <property type="entry name" value="Znf_C2H2_type"/>
</dbReference>
<proteinExistence type="predicted"/>
<dbReference type="AlphaFoldDB" id="A0AAN5CFD3"/>
<keyword evidence="3" id="KW-1185">Reference proteome</keyword>
<feature type="non-terminal residue" evidence="2">
    <location>
        <position position="1"/>
    </location>
</feature>
<sequence length="178" mass="20237">VSQKIKSSSKRISQSIKVSIGAEDSKQIETEKEKNELECPECNYRTRNVSTWIKHLRAKHSTSPTQAGCLLRCDCGHESYSRGHSCEIANFTVIFTGRPIRRLSDPAITPQCVLCEKYPKTPCGYTHHLQYNHKTTLSANGMFLLCSCGTRYISHHGHEKHDKKCTGREFTLHKVEED</sequence>
<dbReference type="Proteomes" id="UP001328107">
    <property type="component" value="Unassembled WGS sequence"/>
</dbReference>
<reference evidence="3" key="1">
    <citation type="submission" date="2022-10" db="EMBL/GenBank/DDBJ databases">
        <title>Genome assembly of Pristionchus species.</title>
        <authorList>
            <person name="Yoshida K."/>
            <person name="Sommer R.J."/>
        </authorList>
    </citation>
    <scope>NUCLEOTIDE SEQUENCE [LARGE SCALE GENOMIC DNA]</scope>
    <source>
        <strain evidence="3">RS5460</strain>
    </source>
</reference>
<dbReference type="SMART" id="SM00355">
    <property type="entry name" value="ZnF_C2H2"/>
    <property type="match status" value="2"/>
</dbReference>
<protein>
    <recommendedName>
        <fullName evidence="1">C2H2-type domain-containing protein</fullName>
    </recommendedName>
</protein>
<evidence type="ECO:0000259" key="1">
    <source>
        <dbReference type="SMART" id="SM00355"/>
    </source>
</evidence>
<gene>
    <name evidence="2" type="ORF">PMAYCL1PPCAC_14249</name>
</gene>
<evidence type="ECO:0000313" key="3">
    <source>
        <dbReference type="Proteomes" id="UP001328107"/>
    </source>
</evidence>
<organism evidence="2 3">
    <name type="scientific">Pristionchus mayeri</name>
    <dbReference type="NCBI Taxonomy" id="1317129"/>
    <lineage>
        <taxon>Eukaryota</taxon>
        <taxon>Metazoa</taxon>
        <taxon>Ecdysozoa</taxon>
        <taxon>Nematoda</taxon>
        <taxon>Chromadorea</taxon>
        <taxon>Rhabditida</taxon>
        <taxon>Rhabditina</taxon>
        <taxon>Diplogasteromorpha</taxon>
        <taxon>Diplogasteroidea</taxon>
        <taxon>Neodiplogasteridae</taxon>
        <taxon>Pristionchus</taxon>
    </lineage>
</organism>
<dbReference type="EMBL" id="BTRK01000003">
    <property type="protein sequence ID" value="GMR44060.1"/>
    <property type="molecule type" value="Genomic_DNA"/>
</dbReference>
<evidence type="ECO:0000313" key="2">
    <source>
        <dbReference type="EMBL" id="GMR44060.1"/>
    </source>
</evidence>
<feature type="domain" description="C2H2-type" evidence="1">
    <location>
        <begin position="37"/>
        <end position="60"/>
    </location>
</feature>
<comment type="caution">
    <text evidence="2">The sequence shown here is derived from an EMBL/GenBank/DDBJ whole genome shotgun (WGS) entry which is preliminary data.</text>
</comment>